<reference evidence="3" key="1">
    <citation type="submission" date="2015-07" db="EMBL/GenBank/DDBJ databases">
        <title>Genome Of Nitrogen-Fixing Cyanobacterium Nostoc piscinale CENA21 From Solimoes/Amazon River Floodplain Sediments And Comparative Genomics To Uncover Biosynthetic Natural Products Potential.</title>
        <authorList>
            <person name="Leao T.F."/>
            <person name="Leao P.N."/>
            <person name="Guimaraes P.I."/>
            <person name="de Melo A.G.C."/>
            <person name="Ramos R.T.J."/>
            <person name="Silva A."/>
            <person name="Fiore M.F."/>
            <person name="Schneider M.P.C."/>
        </authorList>
    </citation>
    <scope>NUCLEOTIDE SEQUENCE [LARGE SCALE GENOMIC DNA]</scope>
    <source>
        <strain evidence="3">CENA21</strain>
    </source>
</reference>
<keyword evidence="1" id="KW-0812">Transmembrane</keyword>
<keyword evidence="1" id="KW-0472">Membrane</keyword>
<keyword evidence="3" id="KW-1185">Reference proteome</keyword>
<evidence type="ECO:0000313" key="2">
    <source>
        <dbReference type="EMBL" id="ALF52442.1"/>
    </source>
</evidence>
<dbReference type="AlphaFoldDB" id="A0A0M5MGU4"/>
<gene>
    <name evidence="2" type="ORF">ACX27_05600</name>
</gene>
<feature type="transmembrane region" description="Helical" evidence="1">
    <location>
        <begin position="12"/>
        <end position="35"/>
    </location>
</feature>
<dbReference type="Proteomes" id="UP000062645">
    <property type="component" value="Chromosome"/>
</dbReference>
<reference evidence="2 3" key="2">
    <citation type="journal article" date="2016" name="Genome Announc.">
        <title>Draft Genome Sequence of the N2-Fixing Cyanobacterium Nostoc piscinale CENA21, Isolated from the Brazilian Amazon Floodplain.</title>
        <authorList>
            <person name="Leao T."/>
            <person name="Guimaraes P.I."/>
            <person name="de Melo A.G."/>
            <person name="Ramos R.T."/>
            <person name="Leao P.N."/>
            <person name="Silva A."/>
            <person name="Fiore M.F."/>
            <person name="Schneider M.P."/>
        </authorList>
    </citation>
    <scope>NUCLEOTIDE SEQUENCE [LARGE SCALE GENOMIC DNA]</scope>
    <source>
        <strain evidence="2 3">CENA21</strain>
    </source>
</reference>
<protein>
    <submittedName>
        <fullName evidence="2">Uncharacterized protein</fullName>
    </submittedName>
</protein>
<dbReference type="PATRIC" id="fig|224013.5.peg.1354"/>
<keyword evidence="1" id="KW-1133">Transmembrane helix</keyword>
<dbReference type="RefSeq" id="WP_062289515.1">
    <property type="nucleotide sequence ID" value="NZ_CP012036.1"/>
</dbReference>
<feature type="transmembrane region" description="Helical" evidence="1">
    <location>
        <begin position="55"/>
        <end position="76"/>
    </location>
</feature>
<name>A0A0M5MGU4_9NOSO</name>
<dbReference type="KEGG" id="npz:ACX27_05600"/>
<evidence type="ECO:0000313" key="3">
    <source>
        <dbReference type="Proteomes" id="UP000062645"/>
    </source>
</evidence>
<dbReference type="STRING" id="224013.ACX27_05600"/>
<feature type="transmembrane region" description="Helical" evidence="1">
    <location>
        <begin position="82"/>
        <end position="101"/>
    </location>
</feature>
<dbReference type="EMBL" id="CP012036">
    <property type="protein sequence ID" value="ALF52442.1"/>
    <property type="molecule type" value="Genomic_DNA"/>
</dbReference>
<evidence type="ECO:0000256" key="1">
    <source>
        <dbReference type="SAM" id="Phobius"/>
    </source>
</evidence>
<accession>A0A0M5MGU4</accession>
<dbReference type="OrthoDB" id="517257at2"/>
<sequence>MYYFPEQPPYFLLAIGLFIAVTSGAGLSGTLKTIVQKWQKNSTEKSKSNVYSQQLLVPFIGITFGISLFLYSGLAIFGFPPILALGVGLPMSLLTCLLVWLQLISMLTFAKTQGMQALDLDSLS</sequence>
<organism evidence="2 3">
    <name type="scientific">Nostoc piscinale CENA21</name>
    <dbReference type="NCBI Taxonomy" id="224013"/>
    <lineage>
        <taxon>Bacteria</taxon>
        <taxon>Bacillati</taxon>
        <taxon>Cyanobacteriota</taxon>
        <taxon>Cyanophyceae</taxon>
        <taxon>Nostocales</taxon>
        <taxon>Nostocaceae</taxon>
        <taxon>Nostoc</taxon>
    </lineage>
</organism>
<proteinExistence type="predicted"/>